<dbReference type="GO" id="GO:0003723">
    <property type="term" value="F:RNA binding"/>
    <property type="evidence" value="ECO:0007669"/>
    <property type="project" value="UniProtKB-UniRule"/>
</dbReference>
<accession>A0AA35RAT2</accession>
<evidence type="ECO:0000256" key="2">
    <source>
        <dbReference type="ARBA" id="ARBA00022664"/>
    </source>
</evidence>
<evidence type="ECO:0000256" key="3">
    <source>
        <dbReference type="ARBA" id="ARBA00022737"/>
    </source>
</evidence>
<dbReference type="GO" id="GO:0006397">
    <property type="term" value="P:mRNA processing"/>
    <property type="evidence" value="ECO:0007669"/>
    <property type="project" value="UniProtKB-KW"/>
</dbReference>
<name>A0AA35RAT2_GEOBA</name>
<evidence type="ECO:0000259" key="10">
    <source>
        <dbReference type="PROSITE" id="PS50102"/>
    </source>
</evidence>
<evidence type="ECO:0000256" key="7">
    <source>
        <dbReference type="ARBA" id="ARBA00030821"/>
    </source>
</evidence>
<dbReference type="PROSITE" id="PS50102">
    <property type="entry name" value="RRM"/>
    <property type="match status" value="2"/>
</dbReference>
<feature type="compositionally biased region" description="Basic and acidic residues" evidence="9">
    <location>
        <begin position="79"/>
        <end position="111"/>
    </location>
</feature>
<protein>
    <recommendedName>
        <fullName evidence="7">U2 snRNP auxiliary factor large subunit</fullName>
    </recommendedName>
</protein>
<keyword evidence="6" id="KW-0539">Nucleus</keyword>
<dbReference type="Gene3D" id="3.30.70.330">
    <property type="match status" value="4"/>
</dbReference>
<dbReference type="SMART" id="SM00360">
    <property type="entry name" value="RRM"/>
    <property type="match status" value="3"/>
</dbReference>
<dbReference type="SUPFAM" id="SSF54928">
    <property type="entry name" value="RNA-binding domain, RBD"/>
    <property type="match status" value="3"/>
</dbReference>
<dbReference type="NCBIfam" id="TIGR01642">
    <property type="entry name" value="U2AF_lg"/>
    <property type="match status" value="1"/>
</dbReference>
<feature type="compositionally biased region" description="Basic residues" evidence="9">
    <location>
        <begin position="57"/>
        <end position="78"/>
    </location>
</feature>
<dbReference type="GO" id="GO:0005634">
    <property type="term" value="C:nucleus"/>
    <property type="evidence" value="ECO:0007669"/>
    <property type="project" value="UniProtKB-SubCell"/>
</dbReference>
<keyword evidence="5" id="KW-0508">mRNA splicing</keyword>
<feature type="compositionally biased region" description="Basic and acidic residues" evidence="9">
    <location>
        <begin position="121"/>
        <end position="132"/>
    </location>
</feature>
<feature type="domain" description="RRM" evidence="10">
    <location>
        <begin position="322"/>
        <end position="400"/>
    </location>
</feature>
<keyword evidence="3" id="KW-0677">Repeat</keyword>
<comment type="caution">
    <text evidence="11">The sequence shown here is derived from an EMBL/GenBank/DDBJ whole genome shotgun (WGS) entry which is preliminary data.</text>
</comment>
<dbReference type="FunFam" id="3.30.70.330:FF:000074">
    <property type="entry name" value="U2 snRNP auxiliary factor large subunit"/>
    <property type="match status" value="1"/>
</dbReference>
<reference evidence="11" key="1">
    <citation type="submission" date="2023-03" db="EMBL/GenBank/DDBJ databases">
        <authorList>
            <person name="Steffen K."/>
            <person name="Cardenas P."/>
        </authorList>
    </citation>
    <scope>NUCLEOTIDE SEQUENCE</scope>
</reference>
<evidence type="ECO:0000256" key="8">
    <source>
        <dbReference type="PROSITE-ProRule" id="PRU00176"/>
    </source>
</evidence>
<dbReference type="AlphaFoldDB" id="A0AA35RAT2"/>
<evidence type="ECO:0000313" key="12">
    <source>
        <dbReference type="Proteomes" id="UP001174909"/>
    </source>
</evidence>
<sequence>MDPTQVVLSYTGQGPYAGGEQVEVKQEENGGAEQQGREEYQKSRDRGERSHREHSPDRKRKRSRSRDRGRDRRRRSRSKDREPRGSRDRDRDRDRARNKDRDRGRGRERDRGARRRSHRSRSYDKEKGKTQERPNSIPRRWPSQCWDVAPRGFEHISPLQYKAMQAAGQVPTVGAPPPALGEATQALPVPPPPQPAASQMTRQARRLYIGNIPFGITEDLMINFFNDKMQESRLCSAPGYPVLAVQINMDKNFAFVEFRSVEETTNAMAFDGIMLQGQALKIRRPKDYAPIPGLTGKFLAYFYSGVKHIPGVVSTVVPDGPHKVFCGGLPTYLSDDQVKELLCSFGDLKSFNLVKDSGTTFSKGYCFFEYVIEGITDAAIQGLNGMQLGDKKLIVQRASVGASKVITGEGADMSMFMPSIPNVPLPINIPGLQVAGTAQEATEVLCLMNMVSKEELEDDEEYEGIMEDVREECSRYGEVVSVEIPRPVGGVDIPGVGKIFVEFGSADQCSKAHSALAGRKFANRVVVTWCIMEDVREECSRYGEVVSVEIPRPVGGVDIPGVGKIFVEFGSADQCSKAHSALAGRKFANRVVVTSFFDLVKYHNKEFVS</sequence>
<feature type="compositionally biased region" description="Basic and acidic residues" evidence="9">
    <location>
        <begin position="35"/>
        <end position="56"/>
    </location>
</feature>
<comment type="subcellular location">
    <subcellularLocation>
        <location evidence="1">Nucleus</location>
    </subcellularLocation>
</comment>
<keyword evidence="2" id="KW-0507">mRNA processing</keyword>
<feature type="domain" description="RRM" evidence="10">
    <location>
        <begin position="205"/>
        <end position="287"/>
    </location>
</feature>
<dbReference type="FunFam" id="3.30.70.330:FF:000097">
    <property type="entry name" value="U2 snRNP auxiliary factor large subunit"/>
    <property type="match status" value="2"/>
</dbReference>
<dbReference type="Proteomes" id="UP001174909">
    <property type="component" value="Unassembled WGS sequence"/>
</dbReference>
<dbReference type="Pfam" id="PF00076">
    <property type="entry name" value="RRM_1"/>
    <property type="match status" value="1"/>
</dbReference>
<dbReference type="EMBL" id="CASHTH010000757">
    <property type="protein sequence ID" value="CAI8007231.1"/>
    <property type="molecule type" value="Genomic_DNA"/>
</dbReference>
<dbReference type="InterPro" id="IPR012677">
    <property type="entry name" value="Nucleotide-bd_a/b_plait_sf"/>
</dbReference>
<dbReference type="CDD" id="cd12232">
    <property type="entry name" value="RRM3_U2AF65"/>
    <property type="match status" value="2"/>
</dbReference>
<dbReference type="PANTHER" id="PTHR23139">
    <property type="entry name" value="RNA-BINDING PROTEIN"/>
    <property type="match status" value="1"/>
</dbReference>
<keyword evidence="12" id="KW-1185">Reference proteome</keyword>
<gene>
    <name evidence="11" type="ORF">GBAR_LOCUS5111</name>
</gene>
<evidence type="ECO:0000256" key="1">
    <source>
        <dbReference type="ARBA" id="ARBA00004123"/>
    </source>
</evidence>
<organism evidence="11 12">
    <name type="scientific">Geodia barretti</name>
    <name type="common">Barrett's horny sponge</name>
    <dbReference type="NCBI Taxonomy" id="519541"/>
    <lineage>
        <taxon>Eukaryota</taxon>
        <taxon>Metazoa</taxon>
        <taxon>Porifera</taxon>
        <taxon>Demospongiae</taxon>
        <taxon>Heteroscleromorpha</taxon>
        <taxon>Tetractinellida</taxon>
        <taxon>Astrophorina</taxon>
        <taxon>Geodiidae</taxon>
        <taxon>Geodia</taxon>
    </lineage>
</organism>
<evidence type="ECO:0000256" key="9">
    <source>
        <dbReference type="SAM" id="MobiDB-lite"/>
    </source>
</evidence>
<feature type="region of interest" description="Disordered" evidence="9">
    <location>
        <begin position="1"/>
        <end position="143"/>
    </location>
</feature>
<feature type="compositionally biased region" description="Polar residues" evidence="9">
    <location>
        <begin position="1"/>
        <end position="12"/>
    </location>
</feature>
<dbReference type="GO" id="GO:0008380">
    <property type="term" value="P:RNA splicing"/>
    <property type="evidence" value="ECO:0007669"/>
    <property type="project" value="UniProtKB-KW"/>
</dbReference>
<proteinExistence type="predicted"/>
<evidence type="ECO:0000313" key="11">
    <source>
        <dbReference type="EMBL" id="CAI8007231.1"/>
    </source>
</evidence>
<dbReference type="InterPro" id="IPR000504">
    <property type="entry name" value="RRM_dom"/>
</dbReference>
<evidence type="ECO:0000256" key="5">
    <source>
        <dbReference type="ARBA" id="ARBA00023187"/>
    </source>
</evidence>
<keyword evidence="4 8" id="KW-0694">RNA-binding</keyword>
<evidence type="ECO:0000256" key="4">
    <source>
        <dbReference type="ARBA" id="ARBA00022884"/>
    </source>
</evidence>
<dbReference type="CDD" id="cd12231">
    <property type="entry name" value="RRM2_U2AF65"/>
    <property type="match status" value="1"/>
</dbReference>
<dbReference type="InterPro" id="IPR035979">
    <property type="entry name" value="RBD_domain_sf"/>
</dbReference>
<evidence type="ECO:0000256" key="6">
    <source>
        <dbReference type="ARBA" id="ARBA00023242"/>
    </source>
</evidence>
<dbReference type="InterPro" id="IPR006529">
    <property type="entry name" value="U2AF_lg"/>
</dbReference>
<dbReference type="CDD" id="cd12230">
    <property type="entry name" value="RRM1_U2AF65"/>
    <property type="match status" value="1"/>
</dbReference>